<name>A0A9R0J743_SPIOL</name>
<evidence type="ECO:0000256" key="1">
    <source>
        <dbReference type="SAM" id="SignalP"/>
    </source>
</evidence>
<keyword evidence="1" id="KW-0732">Signal</keyword>
<dbReference type="AlphaFoldDB" id="A0A9R0J743"/>
<organism evidence="2 3">
    <name type="scientific">Spinacia oleracea</name>
    <name type="common">Spinach</name>
    <dbReference type="NCBI Taxonomy" id="3562"/>
    <lineage>
        <taxon>Eukaryota</taxon>
        <taxon>Viridiplantae</taxon>
        <taxon>Streptophyta</taxon>
        <taxon>Embryophyta</taxon>
        <taxon>Tracheophyta</taxon>
        <taxon>Spermatophyta</taxon>
        <taxon>Magnoliopsida</taxon>
        <taxon>eudicotyledons</taxon>
        <taxon>Gunneridae</taxon>
        <taxon>Pentapetalae</taxon>
        <taxon>Caryophyllales</taxon>
        <taxon>Chenopodiaceae</taxon>
        <taxon>Chenopodioideae</taxon>
        <taxon>Anserineae</taxon>
        <taxon>Spinacia</taxon>
    </lineage>
</organism>
<evidence type="ECO:0000313" key="3">
    <source>
        <dbReference type="RefSeq" id="XP_021861230.1"/>
    </source>
</evidence>
<reference evidence="3" key="2">
    <citation type="submission" date="2025-08" db="UniProtKB">
        <authorList>
            <consortium name="RefSeq"/>
        </authorList>
    </citation>
    <scope>IDENTIFICATION</scope>
    <source>
        <tissue evidence="3">Leaf</tissue>
    </source>
</reference>
<reference evidence="2" key="1">
    <citation type="journal article" date="2021" name="Nat. Commun.">
        <title>Genomic analyses provide insights into spinach domestication and the genetic basis of agronomic traits.</title>
        <authorList>
            <person name="Cai X."/>
            <person name="Sun X."/>
            <person name="Xu C."/>
            <person name="Sun H."/>
            <person name="Wang X."/>
            <person name="Ge C."/>
            <person name="Zhang Z."/>
            <person name="Wang Q."/>
            <person name="Fei Z."/>
            <person name="Jiao C."/>
            <person name="Wang Q."/>
        </authorList>
    </citation>
    <scope>NUCLEOTIDE SEQUENCE [LARGE SCALE GENOMIC DNA]</scope>
    <source>
        <strain evidence="2">cv. Varoflay</strain>
    </source>
</reference>
<accession>A0A9R0J743</accession>
<gene>
    <name evidence="3" type="primary">LOC110800236</name>
</gene>
<feature type="chain" id="PRO_5040480675" evidence="1">
    <location>
        <begin position="23"/>
        <end position="94"/>
    </location>
</feature>
<evidence type="ECO:0000313" key="2">
    <source>
        <dbReference type="Proteomes" id="UP000813463"/>
    </source>
</evidence>
<keyword evidence="2" id="KW-1185">Reference proteome</keyword>
<dbReference type="GeneID" id="110800236"/>
<dbReference type="KEGG" id="soe:110800236"/>
<feature type="signal peptide" evidence="1">
    <location>
        <begin position="1"/>
        <end position="22"/>
    </location>
</feature>
<dbReference type="Proteomes" id="UP000813463">
    <property type="component" value="Chromosome 5"/>
</dbReference>
<protein>
    <submittedName>
        <fullName evidence="3">Uncharacterized protein</fullName>
    </submittedName>
</protein>
<dbReference type="RefSeq" id="XP_021861230.1">
    <property type="nucleotide sequence ID" value="XM_022005538.2"/>
</dbReference>
<proteinExistence type="predicted"/>
<sequence length="94" mass="9570">MSKKTDIVAVLLILAVVQMMAGKAVTACSVTGDTCGFAGLACCAGYYCAVNDTCQEELRSNCRLVGESCGGFGGSCCGKSNCSGRIFGGHCLKP</sequence>